<proteinExistence type="predicted"/>
<feature type="signal peptide" evidence="1">
    <location>
        <begin position="1"/>
        <end position="21"/>
    </location>
</feature>
<keyword evidence="3" id="KW-1185">Reference proteome</keyword>
<organism evidence="2 3">
    <name type="scientific">Hydrogenophaga borbori</name>
    <dbReference type="NCBI Taxonomy" id="2294117"/>
    <lineage>
        <taxon>Bacteria</taxon>
        <taxon>Pseudomonadati</taxon>
        <taxon>Pseudomonadota</taxon>
        <taxon>Betaproteobacteria</taxon>
        <taxon>Burkholderiales</taxon>
        <taxon>Comamonadaceae</taxon>
        <taxon>Hydrogenophaga</taxon>
    </lineage>
</organism>
<evidence type="ECO:0000313" key="2">
    <source>
        <dbReference type="EMBL" id="RFP77078.1"/>
    </source>
</evidence>
<gene>
    <name evidence="2" type="ORF">DY262_18915</name>
</gene>
<comment type="caution">
    <text evidence="2">The sequence shown here is derived from an EMBL/GenBank/DDBJ whole genome shotgun (WGS) entry which is preliminary data.</text>
</comment>
<reference evidence="2 3" key="1">
    <citation type="submission" date="2018-08" db="EMBL/GenBank/DDBJ databases">
        <title>Hydrogenophaga sp. LA-38 isolated from sludge.</title>
        <authorList>
            <person name="Im W.-T."/>
        </authorList>
    </citation>
    <scope>NUCLEOTIDE SEQUENCE [LARGE SCALE GENOMIC DNA]</scope>
    <source>
        <strain evidence="2 3">LA-38</strain>
    </source>
</reference>
<keyword evidence="1" id="KW-0732">Signal</keyword>
<sequence>MVVLPPPAPALMASASALALAASGQPRRVLITNVGGQAALDLAVSAASALPAGSAFGTDCAARLSPGASCTLTITPGATPSAAPGDTTPTPAELRIGGSNTPALALPVWVLGFGSVYQGGYVFDLDDTTPPTGGVGGQVMALSNAWPTAVQAMDSPLASSPTEGAANTAALVNAGGPPTDPNSPYAAWACNNASDAGFSDWYLPAICELGYDRDNRGSGCGSAAAPTRPNIQSRLVDAGVSGGLSPLFEYWSSTGAGGGITWTQYVGPGPTAAQHAIPSAALSLVRCVRALTP</sequence>
<protein>
    <recommendedName>
        <fullName evidence="4">DUF1566 domain-containing protein</fullName>
    </recommendedName>
</protein>
<dbReference type="Proteomes" id="UP000261931">
    <property type="component" value="Unassembled WGS sequence"/>
</dbReference>
<evidence type="ECO:0008006" key="4">
    <source>
        <dbReference type="Google" id="ProtNLM"/>
    </source>
</evidence>
<accession>A0A372EF95</accession>
<dbReference type="AlphaFoldDB" id="A0A372EF95"/>
<feature type="chain" id="PRO_5016703963" description="DUF1566 domain-containing protein" evidence="1">
    <location>
        <begin position="22"/>
        <end position="293"/>
    </location>
</feature>
<name>A0A372EF95_9BURK</name>
<evidence type="ECO:0000313" key="3">
    <source>
        <dbReference type="Proteomes" id="UP000261931"/>
    </source>
</evidence>
<dbReference type="EMBL" id="QVLS01000013">
    <property type="protein sequence ID" value="RFP77078.1"/>
    <property type="molecule type" value="Genomic_DNA"/>
</dbReference>
<evidence type="ECO:0000256" key="1">
    <source>
        <dbReference type="SAM" id="SignalP"/>
    </source>
</evidence>